<evidence type="ECO:0000256" key="8">
    <source>
        <dbReference type="ARBA" id="ARBA00023284"/>
    </source>
</evidence>
<evidence type="ECO:0000256" key="7">
    <source>
        <dbReference type="ARBA" id="ARBA00023157"/>
    </source>
</evidence>
<reference evidence="14 15" key="1">
    <citation type="submission" date="2016-10" db="EMBL/GenBank/DDBJ databases">
        <title>Paenibacillus species isolates.</title>
        <authorList>
            <person name="Beno S.M."/>
        </authorList>
    </citation>
    <scope>NUCLEOTIDE SEQUENCE [LARGE SCALE GENOMIC DNA]</scope>
    <source>
        <strain evidence="14 15">FSL H7-0604</strain>
    </source>
</reference>
<comment type="catalytic activity">
    <reaction evidence="12">
        <text>a hydroperoxide + [thioredoxin]-dithiol = an alcohol + [thioredoxin]-disulfide + H2O</text>
        <dbReference type="Rhea" id="RHEA:62620"/>
        <dbReference type="Rhea" id="RHEA-COMP:10698"/>
        <dbReference type="Rhea" id="RHEA-COMP:10700"/>
        <dbReference type="ChEBI" id="CHEBI:15377"/>
        <dbReference type="ChEBI" id="CHEBI:29950"/>
        <dbReference type="ChEBI" id="CHEBI:30879"/>
        <dbReference type="ChEBI" id="CHEBI:35924"/>
        <dbReference type="ChEBI" id="CHEBI:50058"/>
        <dbReference type="EC" id="1.11.1.24"/>
    </reaction>
</comment>
<evidence type="ECO:0000256" key="10">
    <source>
        <dbReference type="ARBA" id="ARBA00038489"/>
    </source>
</evidence>
<name>A0A1R0WZG7_9BACL</name>
<gene>
    <name evidence="14" type="ORF">BJP51_28420</name>
</gene>
<comment type="function">
    <text evidence="1">Thiol-specific peroxidase that catalyzes the reduction of hydrogen peroxide and organic hydroperoxides to water and alcohols, respectively. Plays a role in cell protection against oxidative stress by detoxifying peroxides and as sensor of hydrogen peroxide-mediated signaling events.</text>
</comment>
<dbReference type="Gene3D" id="3.40.30.10">
    <property type="entry name" value="Glutaredoxin"/>
    <property type="match status" value="1"/>
</dbReference>
<keyword evidence="4" id="KW-0575">Peroxidase</keyword>
<dbReference type="GO" id="GO:0008379">
    <property type="term" value="F:thioredoxin peroxidase activity"/>
    <property type="evidence" value="ECO:0007669"/>
    <property type="project" value="TreeGrafter"/>
</dbReference>
<dbReference type="PROSITE" id="PS51352">
    <property type="entry name" value="THIOREDOXIN_2"/>
    <property type="match status" value="1"/>
</dbReference>
<comment type="similarity">
    <text evidence="10">Belongs to the peroxiredoxin family. BCP/PrxQ subfamily.</text>
</comment>
<dbReference type="NCBIfam" id="NF006960">
    <property type="entry name" value="PRK09437.1"/>
    <property type="match status" value="1"/>
</dbReference>
<evidence type="ECO:0000259" key="13">
    <source>
        <dbReference type="PROSITE" id="PS51352"/>
    </source>
</evidence>
<dbReference type="PANTHER" id="PTHR42801:SF4">
    <property type="entry name" value="AHPC_TSA FAMILY PROTEIN"/>
    <property type="match status" value="1"/>
</dbReference>
<sequence length="163" mass="18190">MLRRSGSILNEVAIGQKVPNFTLPSSNGHEVSLSDYLGRKVILYFYPKNMTPACTQEACEFRDAFDQITAVGAVVLGISPDSLTSHAKFTEKHSLPFPLLSDEDHKVSEMFGVWQLKKLYGKEFMGIVRSTFLIDEQGILVEEWRKVRVKGHVANTIAGISES</sequence>
<evidence type="ECO:0000256" key="12">
    <source>
        <dbReference type="ARBA" id="ARBA00049091"/>
    </source>
</evidence>
<evidence type="ECO:0000256" key="6">
    <source>
        <dbReference type="ARBA" id="ARBA00023002"/>
    </source>
</evidence>
<dbReference type="KEGG" id="pod:PODO_03150"/>
<comment type="subunit">
    <text evidence="2">Monomer.</text>
</comment>
<evidence type="ECO:0000256" key="11">
    <source>
        <dbReference type="ARBA" id="ARBA00041373"/>
    </source>
</evidence>
<dbReference type="Proteomes" id="UP000187465">
    <property type="component" value="Unassembled WGS sequence"/>
</dbReference>
<dbReference type="FunFam" id="3.40.30.10:FF:000007">
    <property type="entry name" value="Thioredoxin-dependent thiol peroxidase"/>
    <property type="match status" value="1"/>
</dbReference>
<evidence type="ECO:0000256" key="9">
    <source>
        <dbReference type="ARBA" id="ARBA00032824"/>
    </source>
</evidence>
<dbReference type="GO" id="GO:0005737">
    <property type="term" value="C:cytoplasm"/>
    <property type="evidence" value="ECO:0007669"/>
    <property type="project" value="TreeGrafter"/>
</dbReference>
<keyword evidence="8" id="KW-0676">Redox-active center</keyword>
<dbReference type="InterPro" id="IPR050924">
    <property type="entry name" value="Peroxiredoxin_BCP/PrxQ"/>
</dbReference>
<dbReference type="EC" id="1.11.1.24" evidence="3"/>
<evidence type="ECO:0000256" key="2">
    <source>
        <dbReference type="ARBA" id="ARBA00011245"/>
    </source>
</evidence>
<feature type="domain" description="Thioredoxin" evidence="13">
    <location>
        <begin position="12"/>
        <end position="163"/>
    </location>
</feature>
<evidence type="ECO:0000256" key="3">
    <source>
        <dbReference type="ARBA" id="ARBA00013017"/>
    </source>
</evidence>
<dbReference type="PANTHER" id="PTHR42801">
    <property type="entry name" value="THIOREDOXIN-DEPENDENT PEROXIDE REDUCTASE"/>
    <property type="match status" value="1"/>
</dbReference>
<proteinExistence type="inferred from homology"/>
<dbReference type="SUPFAM" id="SSF52833">
    <property type="entry name" value="Thioredoxin-like"/>
    <property type="match status" value="1"/>
</dbReference>
<dbReference type="CDD" id="cd03017">
    <property type="entry name" value="PRX_BCP"/>
    <property type="match status" value="1"/>
</dbReference>
<dbReference type="InterPro" id="IPR013766">
    <property type="entry name" value="Thioredoxin_domain"/>
</dbReference>
<comment type="caution">
    <text evidence="14">The sequence shown here is derived from an EMBL/GenBank/DDBJ whole genome shotgun (WGS) entry which is preliminary data.</text>
</comment>
<evidence type="ECO:0000256" key="5">
    <source>
        <dbReference type="ARBA" id="ARBA00022862"/>
    </source>
</evidence>
<organism evidence="14 15">
    <name type="scientific">Paenibacillus odorifer</name>
    <dbReference type="NCBI Taxonomy" id="189426"/>
    <lineage>
        <taxon>Bacteria</taxon>
        <taxon>Bacillati</taxon>
        <taxon>Bacillota</taxon>
        <taxon>Bacilli</taxon>
        <taxon>Bacillales</taxon>
        <taxon>Paenibacillaceae</taxon>
        <taxon>Paenibacillus</taxon>
    </lineage>
</organism>
<dbReference type="InterPro" id="IPR000866">
    <property type="entry name" value="AhpC/TSA"/>
</dbReference>
<evidence type="ECO:0000313" key="15">
    <source>
        <dbReference type="Proteomes" id="UP000187465"/>
    </source>
</evidence>
<dbReference type="AlphaFoldDB" id="A0A1R0WZG7"/>
<dbReference type="GO" id="GO:0034599">
    <property type="term" value="P:cellular response to oxidative stress"/>
    <property type="evidence" value="ECO:0007669"/>
    <property type="project" value="TreeGrafter"/>
</dbReference>
<dbReference type="EMBL" id="MKQP01000047">
    <property type="protein sequence ID" value="OMD24996.1"/>
    <property type="molecule type" value="Genomic_DNA"/>
</dbReference>
<dbReference type="GO" id="GO:0045454">
    <property type="term" value="P:cell redox homeostasis"/>
    <property type="evidence" value="ECO:0007669"/>
    <property type="project" value="TreeGrafter"/>
</dbReference>
<dbReference type="InterPro" id="IPR036249">
    <property type="entry name" value="Thioredoxin-like_sf"/>
</dbReference>
<keyword evidence="6" id="KW-0560">Oxidoreductase</keyword>
<accession>A0A1R0WZG7</accession>
<evidence type="ECO:0000256" key="1">
    <source>
        <dbReference type="ARBA" id="ARBA00003330"/>
    </source>
</evidence>
<evidence type="ECO:0000256" key="4">
    <source>
        <dbReference type="ARBA" id="ARBA00022559"/>
    </source>
</evidence>
<keyword evidence="5" id="KW-0049">Antioxidant</keyword>
<keyword evidence="7" id="KW-1015">Disulfide bond</keyword>
<dbReference type="Pfam" id="PF00578">
    <property type="entry name" value="AhpC-TSA"/>
    <property type="match status" value="1"/>
</dbReference>
<protein>
    <recommendedName>
        <fullName evidence="3">thioredoxin-dependent peroxiredoxin</fullName>
        <ecNumber evidence="3">1.11.1.24</ecNumber>
    </recommendedName>
    <alternativeName>
        <fullName evidence="11">Bacterioferritin comigratory protein</fullName>
    </alternativeName>
    <alternativeName>
        <fullName evidence="9">Thioredoxin peroxidase</fullName>
    </alternativeName>
</protein>
<evidence type="ECO:0000313" key="14">
    <source>
        <dbReference type="EMBL" id="OMD24996.1"/>
    </source>
</evidence>